<feature type="transmembrane region" description="Helical" evidence="1">
    <location>
        <begin position="119"/>
        <end position="139"/>
    </location>
</feature>
<dbReference type="AlphaFoldDB" id="A0A2S1QYF9"/>
<dbReference type="Proteomes" id="UP000244929">
    <property type="component" value="Chromosome"/>
</dbReference>
<keyword evidence="3" id="KW-1185">Reference proteome</keyword>
<keyword evidence="1" id="KW-0472">Membrane</keyword>
<feature type="transmembrane region" description="Helical" evidence="1">
    <location>
        <begin position="6"/>
        <end position="25"/>
    </location>
</feature>
<protein>
    <submittedName>
        <fullName evidence="2">DUF3995 domain-containing protein</fullName>
    </submittedName>
</protein>
<dbReference type="RefSeq" id="WP_108778145.1">
    <property type="nucleotide sequence ID" value="NZ_CP029186.1"/>
</dbReference>
<gene>
    <name evidence="2" type="ORF">HYN59_10085</name>
</gene>
<evidence type="ECO:0000256" key="1">
    <source>
        <dbReference type="SAM" id="Phobius"/>
    </source>
</evidence>
<feature type="transmembrane region" description="Helical" evidence="1">
    <location>
        <begin position="46"/>
        <end position="68"/>
    </location>
</feature>
<evidence type="ECO:0000313" key="3">
    <source>
        <dbReference type="Proteomes" id="UP000244929"/>
    </source>
</evidence>
<dbReference type="EMBL" id="CP029186">
    <property type="protein sequence ID" value="AWH85443.1"/>
    <property type="molecule type" value="Genomic_DNA"/>
</dbReference>
<evidence type="ECO:0000313" key="2">
    <source>
        <dbReference type="EMBL" id="AWH85443.1"/>
    </source>
</evidence>
<sequence length="140" mass="15635">MMLLVLIDATIFILLSFLHIYWALGGNWGMNAVLPALSESQRRFRPGIYGTFAIGVAMGLFAFISIGNMGIFKAFAGRDIFRYASTAIAIVFLLRAIGDFRYIGFFRKANGTLFAKNDIRYYSPLCVFIAVLTLAVAWIK</sequence>
<proteinExistence type="predicted"/>
<dbReference type="KEGG" id="falb:HYN59_10085"/>
<keyword evidence="1" id="KW-0812">Transmembrane</keyword>
<keyword evidence="1" id="KW-1133">Transmembrane helix</keyword>
<dbReference type="Pfam" id="PF13160">
    <property type="entry name" value="DUF3995"/>
    <property type="match status" value="1"/>
</dbReference>
<feature type="transmembrane region" description="Helical" evidence="1">
    <location>
        <begin position="80"/>
        <end position="98"/>
    </location>
</feature>
<accession>A0A2S1QYF9</accession>
<dbReference type="InterPro" id="IPR025058">
    <property type="entry name" value="DUF3995"/>
</dbReference>
<name>A0A2S1QYF9_9FLAO</name>
<dbReference type="OrthoDB" id="8590912at2"/>
<organism evidence="2 3">
    <name type="scientific">Flavobacterium album</name>
    <dbReference type="NCBI Taxonomy" id="2175091"/>
    <lineage>
        <taxon>Bacteria</taxon>
        <taxon>Pseudomonadati</taxon>
        <taxon>Bacteroidota</taxon>
        <taxon>Flavobacteriia</taxon>
        <taxon>Flavobacteriales</taxon>
        <taxon>Flavobacteriaceae</taxon>
        <taxon>Flavobacterium</taxon>
    </lineage>
</organism>
<reference evidence="2 3" key="1">
    <citation type="submission" date="2018-04" db="EMBL/GenBank/DDBJ databases">
        <title>Genome sequencing of Flavobacterium sp. HYN0059.</title>
        <authorList>
            <person name="Yi H."/>
            <person name="Baek C."/>
        </authorList>
    </citation>
    <scope>NUCLEOTIDE SEQUENCE [LARGE SCALE GENOMIC DNA]</scope>
    <source>
        <strain evidence="2 3">HYN0059</strain>
    </source>
</reference>